<dbReference type="Proteomes" id="UP001331761">
    <property type="component" value="Unassembled WGS sequence"/>
</dbReference>
<reference evidence="1 2" key="1">
    <citation type="submission" date="2019-10" db="EMBL/GenBank/DDBJ databases">
        <title>Assembly and Annotation for the nematode Trichostrongylus colubriformis.</title>
        <authorList>
            <person name="Martin J."/>
        </authorList>
    </citation>
    <scope>NUCLEOTIDE SEQUENCE [LARGE SCALE GENOMIC DNA]</scope>
    <source>
        <strain evidence="1">G859</strain>
        <tissue evidence="1">Whole worm</tissue>
    </source>
</reference>
<dbReference type="Pfam" id="PF01359">
    <property type="entry name" value="Transposase_1"/>
    <property type="match status" value="1"/>
</dbReference>
<keyword evidence="2" id="KW-1185">Reference proteome</keyword>
<evidence type="ECO:0000313" key="1">
    <source>
        <dbReference type="EMBL" id="KAK5981071.1"/>
    </source>
</evidence>
<accession>A0AAN8FKZ0</accession>
<dbReference type="AlphaFoldDB" id="A0AAN8FKZ0"/>
<gene>
    <name evidence="1" type="ORF">GCK32_001772</name>
</gene>
<sequence>MVNRKASTEPELRLKKVMVRILWDHPLEATPADATLNAELYCQQMVRGAAIEIQPFTVMAKDLTRKESMRKRMGFAGIRDPMLMKKQKESWTKY</sequence>
<dbReference type="EMBL" id="WIXE01006694">
    <property type="protein sequence ID" value="KAK5981071.1"/>
    <property type="molecule type" value="Genomic_DNA"/>
</dbReference>
<protein>
    <submittedName>
        <fullName evidence="1">Uncharacterized protein</fullName>
    </submittedName>
</protein>
<dbReference type="InterPro" id="IPR001888">
    <property type="entry name" value="Transposase_1"/>
</dbReference>
<organism evidence="1 2">
    <name type="scientific">Trichostrongylus colubriformis</name>
    <name type="common">Black scour worm</name>
    <dbReference type="NCBI Taxonomy" id="6319"/>
    <lineage>
        <taxon>Eukaryota</taxon>
        <taxon>Metazoa</taxon>
        <taxon>Ecdysozoa</taxon>
        <taxon>Nematoda</taxon>
        <taxon>Chromadorea</taxon>
        <taxon>Rhabditida</taxon>
        <taxon>Rhabditina</taxon>
        <taxon>Rhabditomorpha</taxon>
        <taxon>Strongyloidea</taxon>
        <taxon>Trichostrongylidae</taxon>
        <taxon>Trichostrongylus</taxon>
    </lineage>
</organism>
<proteinExistence type="predicted"/>
<comment type="caution">
    <text evidence="1">The sequence shown here is derived from an EMBL/GenBank/DDBJ whole genome shotgun (WGS) entry which is preliminary data.</text>
</comment>
<evidence type="ECO:0000313" key="2">
    <source>
        <dbReference type="Proteomes" id="UP001331761"/>
    </source>
</evidence>
<name>A0AAN8FKZ0_TRICO</name>